<evidence type="ECO:0000256" key="9">
    <source>
        <dbReference type="ARBA" id="ARBA00023136"/>
    </source>
</evidence>
<dbReference type="GO" id="GO:0012505">
    <property type="term" value="C:endomembrane system"/>
    <property type="evidence" value="ECO:0007669"/>
    <property type="project" value="UniProtKB-SubCell"/>
</dbReference>
<evidence type="ECO:0000256" key="17">
    <source>
        <dbReference type="SAM" id="Coils"/>
    </source>
</evidence>
<proteinExistence type="inferred from homology"/>
<evidence type="ECO:0000256" key="12">
    <source>
        <dbReference type="ARBA" id="ARBA00025614"/>
    </source>
</evidence>
<dbReference type="EMBL" id="CP048222">
    <property type="protein sequence ID" value="QHT69029.1"/>
    <property type="molecule type" value="Genomic_DNA"/>
</dbReference>
<evidence type="ECO:0000256" key="11">
    <source>
        <dbReference type="ARBA" id="ARBA00025198"/>
    </source>
</evidence>
<keyword evidence="7 15" id="KW-1133">Transmembrane helix</keyword>
<evidence type="ECO:0000256" key="7">
    <source>
        <dbReference type="ARBA" id="ARBA00022989"/>
    </source>
</evidence>
<dbReference type="AlphaFoldDB" id="A0A6C0GLZ9"/>
<comment type="subcellular location">
    <subcellularLocation>
        <location evidence="15">Cell membrane</location>
        <topology evidence="15">Single-pass membrane protein</topology>
    </subcellularLocation>
    <subcellularLocation>
        <location evidence="14">Endomembrane system</location>
        <topology evidence="14">Single-pass membrane protein</topology>
    </subcellularLocation>
</comment>
<reference evidence="18 19" key="1">
    <citation type="submission" date="2020-01" db="EMBL/GenBank/DDBJ databases">
        <authorList>
            <person name="Kim M.K."/>
        </authorList>
    </citation>
    <scope>NUCLEOTIDE SEQUENCE [LARGE SCALE GENOMIC DNA]</scope>
    <source>
        <strain evidence="18 19">172606-1</strain>
    </source>
</reference>
<evidence type="ECO:0000313" key="19">
    <source>
        <dbReference type="Proteomes" id="UP000480178"/>
    </source>
</evidence>
<keyword evidence="4 15" id="KW-0138">CF(0)</keyword>
<evidence type="ECO:0000256" key="6">
    <source>
        <dbReference type="ARBA" id="ARBA00022781"/>
    </source>
</evidence>
<accession>A0A6C0GLZ9</accession>
<comment type="subunit">
    <text evidence="13">F-type ATPases have 2 components, F(1) - the catalytic core - and F(0) - the membrane proton channel. F(1) has five subunits: alpha(3), beta(3), gamma(1), delta(1), epsilon(1). F(0) has four main subunits: a(1), b(2) and c(10-14). The alpha and beta chains form an alternating ring which encloses part of the gamma chain. F(1) is attached to F(0) by a central stalk formed by the gamma and epsilon chains, while a peripheral stalk is formed by the delta and b chains.</text>
</comment>
<dbReference type="GO" id="GO:0045259">
    <property type="term" value="C:proton-transporting ATP synthase complex"/>
    <property type="evidence" value="ECO:0007669"/>
    <property type="project" value="UniProtKB-KW"/>
</dbReference>
<evidence type="ECO:0000256" key="14">
    <source>
        <dbReference type="ARBA" id="ARBA00037847"/>
    </source>
</evidence>
<name>A0A6C0GLZ9_9BACT</name>
<keyword evidence="8 15" id="KW-0406">Ion transport</keyword>
<dbReference type="InterPro" id="IPR050059">
    <property type="entry name" value="ATP_synthase_B_chain"/>
</dbReference>
<feature type="coiled-coil region" evidence="17">
    <location>
        <begin position="34"/>
        <end position="89"/>
    </location>
</feature>
<comment type="subunit">
    <text evidence="15">F-type ATPases have 2 components, F(1) - the catalytic core - and F(0) - the membrane proton channel. F(1) has five subunits: alpha(3), beta(3), gamma(1), delta(1), epsilon(1). F(0) has three main subunits: a(1), b(2) and c(10-14). The alpha and beta chains form an alternating ring which encloses part of the gamma chain. F(1) is attached to F(0) by a central stalk formed by the gamma and epsilon chains, while a peripheral stalk is formed by the delta and b chains.</text>
</comment>
<dbReference type="NCBIfam" id="NF011041">
    <property type="entry name" value="PRK14471.1"/>
    <property type="match status" value="1"/>
</dbReference>
<comment type="function">
    <text evidence="11 15">F(1)F(0) ATP synthase produces ATP from ADP in the presence of a proton or sodium gradient. F-type ATPases consist of two structural domains, F(1) containing the extramembraneous catalytic core and F(0) containing the membrane proton channel, linked together by a central stalk and a peripheral stalk. During catalysis, ATP synthesis in the catalytic domain of F(1) is coupled via a rotary mechanism of the central stalk subunits to proton translocation.</text>
</comment>
<evidence type="ECO:0000313" key="18">
    <source>
        <dbReference type="EMBL" id="QHT69029.1"/>
    </source>
</evidence>
<keyword evidence="9 15" id="KW-0472">Membrane</keyword>
<evidence type="ECO:0000256" key="2">
    <source>
        <dbReference type="ARBA" id="ARBA00022448"/>
    </source>
</evidence>
<dbReference type="NCBIfam" id="TIGR01144">
    <property type="entry name" value="ATP_synt_b"/>
    <property type="match status" value="1"/>
</dbReference>
<organism evidence="18 19">
    <name type="scientific">Rhodocytophaga rosea</name>
    <dbReference type="NCBI Taxonomy" id="2704465"/>
    <lineage>
        <taxon>Bacteria</taxon>
        <taxon>Pseudomonadati</taxon>
        <taxon>Bacteroidota</taxon>
        <taxon>Cytophagia</taxon>
        <taxon>Cytophagales</taxon>
        <taxon>Rhodocytophagaceae</taxon>
        <taxon>Rhodocytophaga</taxon>
    </lineage>
</organism>
<dbReference type="KEGG" id="rhoz:GXP67_21450"/>
<evidence type="ECO:0000256" key="5">
    <source>
        <dbReference type="ARBA" id="ARBA00022692"/>
    </source>
</evidence>
<dbReference type="SUPFAM" id="SSF81573">
    <property type="entry name" value="F1F0 ATP synthase subunit B, membrane domain"/>
    <property type="match status" value="1"/>
</dbReference>
<dbReference type="InterPro" id="IPR002146">
    <property type="entry name" value="ATP_synth_b/b'su_bac/chlpt"/>
</dbReference>
<evidence type="ECO:0000256" key="4">
    <source>
        <dbReference type="ARBA" id="ARBA00022547"/>
    </source>
</evidence>
<dbReference type="InterPro" id="IPR005864">
    <property type="entry name" value="ATP_synth_F0_bsu_bac"/>
</dbReference>
<dbReference type="PANTHER" id="PTHR33445:SF1">
    <property type="entry name" value="ATP SYNTHASE SUBUNIT B"/>
    <property type="match status" value="1"/>
</dbReference>
<gene>
    <name evidence="15" type="primary">atpF</name>
    <name evidence="18" type="ORF">GXP67_21450</name>
</gene>
<evidence type="ECO:0000256" key="10">
    <source>
        <dbReference type="ARBA" id="ARBA00023310"/>
    </source>
</evidence>
<dbReference type="CDD" id="cd06503">
    <property type="entry name" value="ATP-synt_Fo_b"/>
    <property type="match status" value="1"/>
</dbReference>
<keyword evidence="5 15" id="KW-0812">Transmembrane</keyword>
<feature type="transmembrane region" description="Helical" evidence="15">
    <location>
        <begin position="12"/>
        <end position="30"/>
    </location>
</feature>
<comment type="similarity">
    <text evidence="1 15 16">Belongs to the ATPase B chain family.</text>
</comment>
<evidence type="ECO:0000256" key="16">
    <source>
        <dbReference type="RuleBase" id="RU003848"/>
    </source>
</evidence>
<dbReference type="Gene3D" id="1.20.5.620">
    <property type="entry name" value="F1F0 ATP synthase subunit B, membrane domain"/>
    <property type="match status" value="1"/>
</dbReference>
<dbReference type="GO" id="GO:0046933">
    <property type="term" value="F:proton-transporting ATP synthase activity, rotational mechanism"/>
    <property type="evidence" value="ECO:0007669"/>
    <property type="project" value="UniProtKB-UniRule"/>
</dbReference>
<keyword evidence="17" id="KW-0175">Coiled coil</keyword>
<keyword evidence="19" id="KW-1185">Reference proteome</keyword>
<evidence type="ECO:0000256" key="1">
    <source>
        <dbReference type="ARBA" id="ARBA00005513"/>
    </source>
</evidence>
<keyword evidence="10 15" id="KW-0066">ATP synthesis</keyword>
<protein>
    <recommendedName>
        <fullName evidence="15">ATP synthase subunit b</fullName>
    </recommendedName>
    <alternativeName>
        <fullName evidence="15">ATP synthase F(0) sector subunit b</fullName>
    </alternativeName>
    <alternativeName>
        <fullName evidence="15">ATPase subunit I</fullName>
    </alternativeName>
    <alternativeName>
        <fullName evidence="15">F-type ATPase subunit b</fullName>
        <shortName evidence="15">F-ATPase subunit b</shortName>
    </alternativeName>
</protein>
<evidence type="ECO:0000256" key="8">
    <source>
        <dbReference type="ARBA" id="ARBA00023065"/>
    </source>
</evidence>
<dbReference type="RefSeq" id="WP_162445024.1">
    <property type="nucleotide sequence ID" value="NZ_CP048222.1"/>
</dbReference>
<keyword evidence="6 15" id="KW-0375">Hydrogen ion transport</keyword>
<dbReference type="Proteomes" id="UP000480178">
    <property type="component" value="Chromosome"/>
</dbReference>
<dbReference type="HAMAP" id="MF_01398">
    <property type="entry name" value="ATP_synth_b_bprime"/>
    <property type="match status" value="1"/>
</dbReference>
<keyword evidence="3 15" id="KW-1003">Cell membrane</keyword>
<dbReference type="Pfam" id="PF00430">
    <property type="entry name" value="ATP-synt_B"/>
    <property type="match status" value="1"/>
</dbReference>
<dbReference type="GO" id="GO:0046961">
    <property type="term" value="F:proton-transporting ATPase activity, rotational mechanism"/>
    <property type="evidence" value="ECO:0007669"/>
    <property type="project" value="TreeGrafter"/>
</dbReference>
<keyword evidence="2 15" id="KW-0813">Transport</keyword>
<evidence type="ECO:0000256" key="3">
    <source>
        <dbReference type="ARBA" id="ARBA00022475"/>
    </source>
</evidence>
<dbReference type="PANTHER" id="PTHR33445">
    <property type="entry name" value="ATP SYNTHASE SUBUNIT B', CHLOROPLASTIC"/>
    <property type="match status" value="1"/>
</dbReference>
<dbReference type="InterPro" id="IPR028987">
    <property type="entry name" value="ATP_synth_B-like_membr_sf"/>
</dbReference>
<comment type="function">
    <text evidence="12">Component of the F(0) channel, it forms part of the peripheral stalk, linking F(1) to F(0). The b'-subunit is a diverged and duplicated form of b found in plants and photosynthetic bacteria.</text>
</comment>
<evidence type="ECO:0000256" key="13">
    <source>
        <dbReference type="ARBA" id="ARBA00026054"/>
    </source>
</evidence>
<evidence type="ECO:0000256" key="15">
    <source>
        <dbReference type="HAMAP-Rule" id="MF_01398"/>
    </source>
</evidence>
<dbReference type="GO" id="GO:0005886">
    <property type="term" value="C:plasma membrane"/>
    <property type="evidence" value="ECO:0007669"/>
    <property type="project" value="UniProtKB-SubCell"/>
</dbReference>
<sequence length="164" mass="18653">MDLVTPGLGLIFWQAITFLLVLFLLSKFAWKPIMSSLKEREETIEGALRSAEQAKQEMMKLKADNEKLLDEARAERDLMMRKAQQTADAIVEEAKEKASAESSKIVESARLAIQSERQAALEDIRKQVATLSIEIAEKLLRNQLKEERAQRELVNQLVKESNLV</sequence>